<evidence type="ECO:0000256" key="2">
    <source>
        <dbReference type="ARBA" id="ARBA00023026"/>
    </source>
</evidence>
<gene>
    <name evidence="6" type="primary">aidA-I</name>
    <name evidence="6" type="ORF">EMLFYP7_02370</name>
</gene>
<dbReference type="SUPFAM" id="SSF103515">
    <property type="entry name" value="Autotransporter"/>
    <property type="match status" value="1"/>
</dbReference>
<feature type="compositionally biased region" description="Gly residues" evidence="3">
    <location>
        <begin position="2971"/>
        <end position="2987"/>
    </location>
</feature>
<dbReference type="GO" id="GO:0019867">
    <property type="term" value="C:outer membrane"/>
    <property type="evidence" value="ECO:0007669"/>
    <property type="project" value="InterPro"/>
</dbReference>
<dbReference type="InterPro" id="IPR036709">
    <property type="entry name" value="Autotransporte_beta_dom_sf"/>
</dbReference>
<dbReference type="RefSeq" id="WP_156566278.1">
    <property type="nucleotide sequence ID" value="NZ_CACRTZ010000029.1"/>
</dbReference>
<dbReference type="Pfam" id="PF18883">
    <property type="entry name" value="AC_1"/>
    <property type="match status" value="1"/>
</dbReference>
<feature type="signal peptide" evidence="4">
    <location>
        <begin position="1"/>
        <end position="48"/>
    </location>
</feature>
<evidence type="ECO:0000259" key="5">
    <source>
        <dbReference type="PROSITE" id="PS51208"/>
    </source>
</evidence>
<dbReference type="SMART" id="SM00869">
    <property type="entry name" value="Autotransporter"/>
    <property type="match status" value="1"/>
</dbReference>
<dbReference type="Pfam" id="PF13018">
    <property type="entry name" value="ESPR"/>
    <property type="match status" value="1"/>
</dbReference>
<dbReference type="InterPro" id="IPR013425">
    <property type="entry name" value="Autotrns_rpt"/>
</dbReference>
<proteinExistence type="predicted"/>
<dbReference type="PROSITE" id="PS51208">
    <property type="entry name" value="AUTOTRANSPORTER"/>
    <property type="match status" value="1"/>
</dbReference>
<dbReference type="PANTHER" id="PTHR12338">
    <property type="entry name" value="AUTOTRANSPORTER"/>
    <property type="match status" value="1"/>
</dbReference>
<evidence type="ECO:0000256" key="4">
    <source>
        <dbReference type="SAM" id="SignalP"/>
    </source>
</evidence>
<reference evidence="6" key="1">
    <citation type="submission" date="2019-11" db="EMBL/GenBank/DDBJ databases">
        <authorList>
            <person name="Feng L."/>
        </authorList>
    </citation>
    <scope>NUCLEOTIDE SEQUENCE</scope>
    <source>
        <strain evidence="6">EMassiliensisLFYP7</strain>
    </source>
</reference>
<accession>A0A6N3EQ47</accession>
<evidence type="ECO:0000256" key="3">
    <source>
        <dbReference type="SAM" id="MobiDB-lite"/>
    </source>
</evidence>
<dbReference type="CDD" id="cd01344">
    <property type="entry name" value="PL2_Passenger_AT"/>
    <property type="match status" value="1"/>
</dbReference>
<feature type="domain" description="Autotransporter" evidence="5">
    <location>
        <begin position="3019"/>
        <end position="3302"/>
    </location>
</feature>
<feature type="chain" id="PRO_5026857631" evidence="4">
    <location>
        <begin position="49"/>
        <end position="3302"/>
    </location>
</feature>
<keyword evidence="2" id="KW-0843">Virulence</keyword>
<dbReference type="InterPro" id="IPR006315">
    <property type="entry name" value="OM_autotransptr_brl_dom"/>
</dbReference>
<dbReference type="InterPro" id="IPR043990">
    <property type="entry name" value="AC_1"/>
</dbReference>
<dbReference type="Gene3D" id="2.160.20.20">
    <property type="match status" value="2"/>
</dbReference>
<dbReference type="InterPro" id="IPR024973">
    <property type="entry name" value="ESPR"/>
</dbReference>
<dbReference type="InterPro" id="IPR050909">
    <property type="entry name" value="Bact_Autotransporter_VF"/>
</dbReference>
<sequence length="3302" mass="333858">MNKIYRVVWNSTLMQWVVTSELGRGKIKRATNKALAGLAILLAPMAQASECNTSTLTCDLDRHWSSSANNYKAGAVDINDGQTYRINGPETYDYAEGSYKVYNSINDLIAAGYIDAEPLPPEDKQVNLGSKSQNITITDPITNASTVVSVYSSDAMSELESGYSRGGYGVAKSGPVDVYYQTRFVTVTDGTADIYADGLEIAGGHRDTQLVYADSTVSGQAATAIWNSQNTVYFGTERDYSTAPTDTATARVSTYKGDFSAFDGTTTSVNSLSDLQSYNNWLISKIQSGELDIASYDAELQKAYTTVSTNYTFNMLPPDPDPILTQPAGASALLMANGDQAKVILSETGSITGDIRGPGVGSTDATVFRLTNGGTGINNGVIETTYYTATVLSGSSFFNNGKITTGTQDNGVPGLGVYVANAGSQFINTNELNISPSFWSDSQRSSGMAKGITVSDYASATNEGTINIGITEGDKGRALVGGAYGVVVGENGSFTNSGEMYIGRSPGGDDVYAAPKSAAIVVDAGNAGTVNNQGSITLGTMTDGAVGIRVQSEGTHDVTNSGTIRILSNGNDGEFVAKQNIGIFADNGAKGIKNTGLIDIQGTNSIGIKTLSGGQVSSSGDINITGGADPATGLRNYGAWAEGAGSQIDISGTVNLKGDGAIGVHARDQGTINLSGNAAVTFADGESQIGYYVYGTGSKIVNTSTGAQEVTTKKSTLMRLDGGAAFMGSALATSTMTASGENSTVIVATGEGTTVDSGGMTVNVSGKNATGFVIEGGAEGTIDAATTINLTGEGAIAAIADGQGHDLTGAARTMTDAEKQATILSAGAHLHSALNGVTGYIARNLASLTNSGDIYFYGQRTTGIKVEEGASGHNSGHITLNGAGSTGLVATASTADTQLTSTGNITLNGDWDGADESTRSVGVKASGDKVNVTIGDGVNAATINLHGAGTVGVYATAGSQVTLKDKVNVTFASNKSDQVGFWVDGEGSTISTQASSSPTLVHGDGATLFNVTNGAAMSGDLNLNLSGKANSSKVTAGIRVNGEGSTATLGSSSHLTIGTNATGVIAEDGGQAVIAAGAAFTLSGDNAMVGHAIGEESRVENRATVTSLAGSTGSTAFKAQDGGTIANQGNINLSAGSGHTAIDIDNGHVVNTGNIIANGTAIHIKGSESTISNSGTIEAVDGVAAIHVDAGAGLNLSAASTTGKIVARGTADGILLDTGALSLNVADTFIDLSDASSTGIGIHNVAGIEGITLDNTRIDVGGNGIGIKTGATLAKNNSGTINVNNGTGILVQNENGSAAATSLDISDSAALTINVTGSGTGIKATLDGNDRTLKSNANVNINSATGGPAIDVSGAKTVNNAGKLISQSTVAGGSVMDVHEAATISNSGTIQAASADLTAIAMSNSGDKTFTNSGNIVGKMDFASGDNTINLNAGTVDGDIFASGGANHLTATGGSVHTGNVVLAGDKNNTVTVTDAATLGDLTMGDGDNSLTAIAGAVLGASTLGAGDNTIVLTNATTGTVTAGDGNNSLTAGGATTSGAMTFGNGDNQLALSDTATVNGAITTGTGKNSLTLSDSAHIDSFSGAAGGEHHVTVKGNATFDTLDAGTGGNADSLTFDNADYTLAASADVQHFDMLNLRNGASFTTNQQIQMGDGATTSGRIDIDENSALNLTATGSYTLNHALSGDGLIDVQSGTDFNFGSSAGSQFAGTVQMNSETFSLSGLNTAALTNATLKVMADNVTTVGSGVQTIGGLSFDGGTVDFDVSIPNAATAGSRIAANTLDASGTGNVMINSDGFDNATPPVVDESKSLLDQQNETLVQLVSANSVTGEGGNLKLVDENGNVLSNSTAIDVLQNGVHAADGWYDYRLTTKDDDGTANGLYVGYGLTRLDLLTHGNDKLVINTAGSQEKTFSAQITGSGDLGVRAGDGADALTLSNLENSYTGETDLQSGTLILGTDNALGQTASLNMAADTTVDMNGKTQTVGALAGGIASTLMFNGGDLTLKNGGSSSGALTGSGSLTVAGGTLNVNNANADLSVTTTVKAGAEAILSDVLALGTGSVVADGDVTLNNADGTFANALSGSGTLNSQNGSDVRLSGDNTAFSGVMTIDDDASLTVSEAKHVGATSEIQNANRFIVDNAAAMTLDTVVSGVGDLIKRSVGTLTLAADNLFSGELRVEEGVVAISQDANLGDGSQSNRTVLDGGDLQITADITTARNVTLNQSGSVIVDDGVTATMNGWDALGNATSAFTKEGAGTLIWTGDNSANRADVNVANGVLQIADLTNLASSTGTVNLSAPGTLSIYKTVADDLDFTRTLAGSGTLQVDLGDSDSAFTFNASAAGGDFSGTVAMNNGRFVLDEAADATMAGATLALNGGDGKLGHMKLEGEHAMGGLTFNGGQLEVDYSSSTHRPTGHLTVDTLDATGGGTLAVNTPDSLPNPLPDPGASLFDQDDGVYDQIVAAQTVNGAGSQLALTQADGTPLGEDTVVGLEQNGVVAGNAHYNYFGAVTDDGLYLGYGLTQLDAFADQSIVLSNAGAVDNKLGARLTGDGGFTFNAADTIYIGNAASDYRGASDVNSGKVVLITDNGFGQTSALNMQSGTQVDLNGNAQTVGELNTADGSVLDINGGELTVTNGGLAAGIVTGAGHLTLAGGTLNVTQNNSGYTGTTRIDEGATATLIKPQGLGKGAISLDGTLNLDAARGTLFNALSGNGDVTLTDNADIYLGGNNQHFSGQFDITSGSTLTATAASHLGDAAVSNSGTLALDTDSRWTLSNTVEGSGTLIKRGTGTVLLEADNVQAGLTSIENGALQLGETAATTANLRSDVTIGEYGVLGGYGTVTGNVTNAGNLVMGDALTGSGHGTFTIDGDYIGNDGTVIFNTDLEGDNASTDRLNITGDATGTSKVTVVSARGEGAQTVDGIKLIDVQGQSTGTFTLNGRAVAGAYEYFLYQGGVSTPDDGDWYLRSTLEDNGGDDNNGGGGNGGDDNGGGSDTPTLRPEAGGYVANMAAANQLFRLRLEDREGRAENSSLWLRQTGSRLKHRDGSGQLHTATNSYVIQGGGELFSLDTANNGRAGFGVMAGYGNTQSKTYSRRTGYKSDSSVDGYTVGVYGTWYQNAATLDGAYVDSWAQYSWLDASVSGDGLSGESYNMDGFSASLEAGYRLPLYESDYGRVYLTPQGQVSWSGITADTVRESNGTKVTSSGENNVQTRLGVKISRDSVSSLDKGKGKLFTVYAETNWLYNSEQPGATMDGKTVSQAGSRNVAELKVGAEGKLNKHLNVWTNVAQQVGDKGYNDTAVMLGLKYKF</sequence>
<name>A0A6N3EQ47_9ENTR</name>
<keyword evidence="1 4" id="KW-0732">Signal</keyword>
<dbReference type="SUPFAM" id="SSF51126">
    <property type="entry name" value="Pectin lyase-like"/>
    <property type="match status" value="3"/>
</dbReference>
<organism evidence="6">
    <name type="scientific">Phytobacter massiliensis</name>
    <dbReference type="NCBI Taxonomy" id="1485952"/>
    <lineage>
        <taxon>Bacteria</taxon>
        <taxon>Pseudomonadati</taxon>
        <taxon>Pseudomonadota</taxon>
        <taxon>Gammaproteobacteria</taxon>
        <taxon>Enterobacterales</taxon>
        <taxon>Enterobacteriaceae</taxon>
        <taxon>Phytobacter</taxon>
    </lineage>
</organism>
<dbReference type="EMBL" id="CACRTZ010000029">
    <property type="protein sequence ID" value="VYU43766.1"/>
    <property type="molecule type" value="Genomic_DNA"/>
</dbReference>
<dbReference type="NCBIfam" id="TIGR01414">
    <property type="entry name" value="autotrans_barl"/>
    <property type="match status" value="1"/>
</dbReference>
<protein>
    <submittedName>
        <fullName evidence="6">AIDA-I autotransporter</fullName>
    </submittedName>
</protein>
<feature type="region of interest" description="Disordered" evidence="3">
    <location>
        <begin position="2960"/>
        <end position="2995"/>
    </location>
</feature>
<dbReference type="Gene3D" id="2.40.128.130">
    <property type="entry name" value="Autotransporter beta-domain"/>
    <property type="match status" value="1"/>
</dbReference>
<dbReference type="Pfam" id="PF12951">
    <property type="entry name" value="PATR"/>
    <property type="match status" value="4"/>
</dbReference>
<evidence type="ECO:0000313" key="6">
    <source>
        <dbReference type="EMBL" id="VYU43766.1"/>
    </source>
</evidence>
<dbReference type="InterPro" id="IPR005546">
    <property type="entry name" value="Autotransporte_beta"/>
</dbReference>
<dbReference type="InterPro" id="IPR012332">
    <property type="entry name" value="Autotransporter_pectin_lyase_C"/>
</dbReference>
<dbReference type="NCBIfam" id="TIGR02601">
    <property type="entry name" value="autotrns_rpt"/>
    <property type="match status" value="2"/>
</dbReference>
<dbReference type="InterPro" id="IPR011050">
    <property type="entry name" value="Pectin_lyase_fold/virulence"/>
</dbReference>
<dbReference type="PANTHER" id="PTHR12338:SF5">
    <property type="entry name" value="ANTIGEN 43-RELATED"/>
    <property type="match status" value="1"/>
</dbReference>
<evidence type="ECO:0000256" key="1">
    <source>
        <dbReference type="ARBA" id="ARBA00022729"/>
    </source>
</evidence>